<organism evidence="1">
    <name type="scientific">Tetraselmis sp. GSL018</name>
    <dbReference type="NCBI Taxonomy" id="582737"/>
    <lineage>
        <taxon>Eukaryota</taxon>
        <taxon>Viridiplantae</taxon>
        <taxon>Chlorophyta</taxon>
        <taxon>core chlorophytes</taxon>
        <taxon>Chlorodendrophyceae</taxon>
        <taxon>Chlorodendrales</taxon>
        <taxon>Chlorodendraceae</taxon>
        <taxon>Tetraselmis</taxon>
    </lineage>
</organism>
<dbReference type="AlphaFoldDB" id="A0A061SIE6"/>
<name>A0A061SIE6_9CHLO</name>
<gene>
    <name evidence="1" type="ORF">TSPGSL018_5622</name>
</gene>
<sequence length="46" mass="5231">MQKNTSLRELLKALHRHVVPKIFAAVYKANSESSRYNGGRNSTQQT</sequence>
<evidence type="ECO:0000313" key="1">
    <source>
        <dbReference type="EMBL" id="JAC82486.1"/>
    </source>
</evidence>
<reference evidence="1" key="1">
    <citation type="submission" date="2014-05" db="EMBL/GenBank/DDBJ databases">
        <title>The transcriptome of the halophilic microalga Tetraselmis sp. GSL018 isolated from the Great Salt Lake, Utah.</title>
        <authorList>
            <person name="Jinkerson R.E."/>
            <person name="D'Adamo S."/>
            <person name="Posewitz M.C."/>
        </authorList>
    </citation>
    <scope>NUCLEOTIDE SEQUENCE</scope>
    <source>
        <strain evidence="1">GSL018</strain>
    </source>
</reference>
<proteinExistence type="predicted"/>
<dbReference type="EMBL" id="GBEZ01002584">
    <property type="protein sequence ID" value="JAC82486.1"/>
    <property type="molecule type" value="Transcribed_RNA"/>
</dbReference>
<protein>
    <submittedName>
        <fullName evidence="1">Uncharacterized protein</fullName>
    </submittedName>
</protein>
<accession>A0A061SIE6</accession>